<name>A0ABP8NN97_9BACT</name>
<evidence type="ECO:0000313" key="1">
    <source>
        <dbReference type="EMBL" id="GAA4470107.1"/>
    </source>
</evidence>
<gene>
    <name evidence="1" type="ORF">GCM10023093_30660</name>
</gene>
<keyword evidence="2" id="KW-1185">Reference proteome</keyword>
<evidence type="ECO:0008006" key="3">
    <source>
        <dbReference type="Google" id="ProtNLM"/>
    </source>
</evidence>
<dbReference type="InterPro" id="IPR029069">
    <property type="entry name" value="HotDog_dom_sf"/>
</dbReference>
<evidence type="ECO:0000313" key="2">
    <source>
        <dbReference type="Proteomes" id="UP001500067"/>
    </source>
</evidence>
<proteinExistence type="predicted"/>
<reference evidence="2" key="1">
    <citation type="journal article" date="2019" name="Int. J. Syst. Evol. Microbiol.">
        <title>The Global Catalogue of Microorganisms (GCM) 10K type strain sequencing project: providing services to taxonomists for standard genome sequencing and annotation.</title>
        <authorList>
            <consortium name="The Broad Institute Genomics Platform"/>
            <consortium name="The Broad Institute Genome Sequencing Center for Infectious Disease"/>
            <person name="Wu L."/>
            <person name="Ma J."/>
        </authorList>
    </citation>
    <scope>NUCLEOTIDE SEQUENCE [LARGE SCALE GENOMIC DNA]</scope>
    <source>
        <strain evidence="2">JCM 32105</strain>
    </source>
</reference>
<sequence length="105" mass="11684">MQMLCHFGYTEMNAGGNSMIMADVMIAYKAEAFYGDILSVKIYAEEISGNTFSLLYYISTIRGENTVVIAHAKTGMVCYDYDTRKIVPMTAELNTFLHSGDNGSR</sequence>
<comment type="caution">
    <text evidence="1">The sequence shown here is derived from an EMBL/GenBank/DDBJ whole genome shotgun (WGS) entry which is preliminary data.</text>
</comment>
<dbReference type="SUPFAM" id="SSF54637">
    <property type="entry name" value="Thioesterase/thiol ester dehydrase-isomerase"/>
    <property type="match status" value="1"/>
</dbReference>
<dbReference type="Proteomes" id="UP001500067">
    <property type="component" value="Unassembled WGS sequence"/>
</dbReference>
<organism evidence="1 2">
    <name type="scientific">Nemorincola caseinilytica</name>
    <dbReference type="NCBI Taxonomy" id="2054315"/>
    <lineage>
        <taxon>Bacteria</taxon>
        <taxon>Pseudomonadati</taxon>
        <taxon>Bacteroidota</taxon>
        <taxon>Chitinophagia</taxon>
        <taxon>Chitinophagales</taxon>
        <taxon>Chitinophagaceae</taxon>
        <taxon>Nemorincola</taxon>
    </lineage>
</organism>
<protein>
    <recommendedName>
        <fullName evidence="3">Acyl-CoA thioesterase</fullName>
    </recommendedName>
</protein>
<dbReference type="Pfam" id="PF13279">
    <property type="entry name" value="4HBT_2"/>
    <property type="match status" value="1"/>
</dbReference>
<dbReference type="Gene3D" id="3.10.129.10">
    <property type="entry name" value="Hotdog Thioesterase"/>
    <property type="match status" value="1"/>
</dbReference>
<accession>A0ABP8NN97</accession>
<dbReference type="EMBL" id="BAABFA010000024">
    <property type="protein sequence ID" value="GAA4470107.1"/>
    <property type="molecule type" value="Genomic_DNA"/>
</dbReference>